<dbReference type="GO" id="GO:0003959">
    <property type="term" value="F:NADPH dehydrogenase activity"/>
    <property type="evidence" value="ECO:0007669"/>
    <property type="project" value="InterPro"/>
</dbReference>
<evidence type="ECO:0000313" key="8">
    <source>
        <dbReference type="Proteomes" id="UP000029995"/>
    </source>
</evidence>
<dbReference type="InterPro" id="IPR001155">
    <property type="entry name" value="OxRdtase_FMN_N"/>
</dbReference>
<proteinExistence type="predicted"/>
<name>A0A0A0D2F7_9PROT</name>
<feature type="domain" description="NADH:flavin oxidoreductase/NADH oxidase N-terminal" evidence="6">
    <location>
        <begin position="9"/>
        <end position="261"/>
    </location>
</feature>
<dbReference type="Proteomes" id="UP000029995">
    <property type="component" value="Unassembled WGS sequence"/>
</dbReference>
<evidence type="ECO:0000256" key="3">
    <source>
        <dbReference type="ARBA" id="ARBA00022643"/>
    </source>
</evidence>
<dbReference type="FunFam" id="3.20.20.70:FF:000262">
    <property type="entry name" value="NADH:flavin oxidoreductase"/>
    <property type="match status" value="1"/>
</dbReference>
<dbReference type="GO" id="GO:0050661">
    <property type="term" value="F:NADP binding"/>
    <property type="evidence" value="ECO:0007669"/>
    <property type="project" value="InterPro"/>
</dbReference>
<dbReference type="AlphaFoldDB" id="A0A0A0D2F7"/>
<keyword evidence="5" id="KW-0560">Oxidoreductase</keyword>
<comment type="caution">
    <text evidence="7">The sequence shown here is derived from an EMBL/GenBank/DDBJ whole genome shotgun (WGS) entry which is preliminary data.</text>
</comment>
<keyword evidence="2" id="KW-0285">Flavoprotein</keyword>
<evidence type="ECO:0000256" key="4">
    <source>
        <dbReference type="ARBA" id="ARBA00022857"/>
    </source>
</evidence>
<organism evidence="7 8">
    <name type="scientific">Inquilinus limosus MP06</name>
    <dbReference type="NCBI Taxonomy" id="1398085"/>
    <lineage>
        <taxon>Bacteria</taxon>
        <taxon>Pseudomonadati</taxon>
        <taxon>Pseudomonadota</taxon>
        <taxon>Alphaproteobacteria</taxon>
        <taxon>Rhodospirillales</taxon>
        <taxon>Rhodospirillaceae</taxon>
        <taxon>Inquilinus</taxon>
    </lineage>
</organism>
<evidence type="ECO:0000256" key="5">
    <source>
        <dbReference type="ARBA" id="ARBA00023002"/>
    </source>
</evidence>
<dbReference type="PANTHER" id="PTHR43303">
    <property type="entry name" value="NADPH DEHYDROGENASE C23G7.10C-RELATED"/>
    <property type="match status" value="1"/>
</dbReference>
<dbReference type="CDD" id="cd04747">
    <property type="entry name" value="OYE_like_5_FMN"/>
    <property type="match status" value="1"/>
</dbReference>
<dbReference type="InterPro" id="IPR013785">
    <property type="entry name" value="Aldolase_TIM"/>
</dbReference>
<comment type="cofactor">
    <cofactor evidence="1">
        <name>FMN</name>
        <dbReference type="ChEBI" id="CHEBI:58210"/>
    </cofactor>
</comment>
<sequence length="373" mass="39912">MVTSSPDALFRPFRLRSLALPNRIVMAPMTRSFAPGGVPGPANAAYYRRRAEGGVGLILSEGTVVDRPASRNDPGIPFFHGDAALDGWRGVIDAVHDAGGRMGPQLWHTGAVKSFLTDWTADAPVESPSGLDAPGVERGVAMSDAAIADTIAAFAKAAAEARRLGFDTVELHGAHGYLIDQFFWAGTNRRGDRYGGATIGERSRFAAEIIAAVRAAVGPDFPIIIRLSQWKQQDFATRLAETPDEMAAWLRPLVEAGADALHCSQRRFWEPEFPEIDGEHGLNFAGWAKKVTGAATISVGSVGLSGDFMAAFSGESSPRAGLDRLIERMERDEFDLIAVGRALLSDPHWAAKVRAGNSDALRGFDASAMAELV</sequence>
<protein>
    <submittedName>
        <fullName evidence="7">1,2-oxophytodienoate reductase</fullName>
    </submittedName>
</protein>
<reference evidence="7 8" key="1">
    <citation type="submission" date="2014-01" db="EMBL/GenBank/DDBJ databases">
        <title>Genome sequence determination for a cystic fibrosis isolate, Inquilinus limosus.</title>
        <authorList>
            <person name="Pino M."/>
            <person name="Di Conza J."/>
            <person name="Gutkind G."/>
        </authorList>
    </citation>
    <scope>NUCLEOTIDE SEQUENCE [LARGE SCALE GENOMIC DNA]</scope>
    <source>
        <strain evidence="7 8">MP06</strain>
    </source>
</reference>
<dbReference type="OrthoDB" id="9804454at2"/>
<dbReference type="SUPFAM" id="SSF51395">
    <property type="entry name" value="FMN-linked oxidoreductases"/>
    <property type="match status" value="1"/>
</dbReference>
<dbReference type="PANTHER" id="PTHR43303:SF4">
    <property type="entry name" value="NADPH DEHYDROGENASE C23G7.10C-RELATED"/>
    <property type="match status" value="1"/>
</dbReference>
<evidence type="ECO:0000256" key="2">
    <source>
        <dbReference type="ARBA" id="ARBA00022630"/>
    </source>
</evidence>
<dbReference type="Pfam" id="PF00724">
    <property type="entry name" value="Oxidored_FMN"/>
    <property type="match status" value="1"/>
</dbReference>
<accession>A0A0A0D2F7</accession>
<keyword evidence="3" id="KW-0288">FMN</keyword>
<dbReference type="InterPro" id="IPR044152">
    <property type="entry name" value="YqjM-like"/>
</dbReference>
<dbReference type="EMBL" id="JANX01000252">
    <property type="protein sequence ID" value="KGM32876.1"/>
    <property type="molecule type" value="Genomic_DNA"/>
</dbReference>
<dbReference type="Gene3D" id="3.20.20.70">
    <property type="entry name" value="Aldolase class I"/>
    <property type="match status" value="1"/>
</dbReference>
<evidence type="ECO:0000256" key="1">
    <source>
        <dbReference type="ARBA" id="ARBA00001917"/>
    </source>
</evidence>
<gene>
    <name evidence="7" type="ORF">P409_18905</name>
</gene>
<keyword evidence="4" id="KW-0521">NADP</keyword>
<evidence type="ECO:0000259" key="6">
    <source>
        <dbReference type="Pfam" id="PF00724"/>
    </source>
</evidence>
<evidence type="ECO:0000313" key="7">
    <source>
        <dbReference type="EMBL" id="KGM32876.1"/>
    </source>
</evidence>
<dbReference type="GO" id="GO:0010181">
    <property type="term" value="F:FMN binding"/>
    <property type="evidence" value="ECO:0007669"/>
    <property type="project" value="InterPro"/>
</dbReference>